<evidence type="ECO:0000259" key="1">
    <source>
        <dbReference type="Pfam" id="PF10130"/>
    </source>
</evidence>
<dbReference type="AlphaFoldDB" id="A0A142CSK4"/>
<feature type="domain" description="PIN" evidence="1">
    <location>
        <begin position="13"/>
        <end position="132"/>
    </location>
</feature>
<dbReference type="OrthoDB" id="358928at2157"/>
<proteinExistence type="predicted"/>
<gene>
    <name evidence="2" type="ORF">A0127_00510</name>
</gene>
<keyword evidence="3" id="KW-1185">Reference proteome</keyword>
<protein>
    <submittedName>
        <fullName evidence="2">Nucleotide-binding protein</fullName>
    </submittedName>
</protein>
<dbReference type="EMBL" id="CP014750">
    <property type="protein sequence ID" value="AMQ17756.1"/>
    <property type="molecule type" value="Genomic_DNA"/>
</dbReference>
<dbReference type="InterPro" id="IPR002716">
    <property type="entry name" value="PIN_dom"/>
</dbReference>
<name>A0A142CSK4_9EURY</name>
<dbReference type="CDD" id="cd09873">
    <property type="entry name" value="PIN_Pae0151-like"/>
    <property type="match status" value="1"/>
</dbReference>
<evidence type="ECO:0000313" key="2">
    <source>
        <dbReference type="EMBL" id="AMQ17756.1"/>
    </source>
</evidence>
<dbReference type="Gene3D" id="3.40.50.1010">
    <property type="entry name" value="5'-nuclease"/>
    <property type="match status" value="1"/>
</dbReference>
<accession>A0A142CSK4</accession>
<dbReference type="Pfam" id="PF10130">
    <property type="entry name" value="PIN_2"/>
    <property type="match status" value="1"/>
</dbReference>
<dbReference type="InterPro" id="IPR002850">
    <property type="entry name" value="PIN_toxin-like"/>
</dbReference>
<dbReference type="InterPro" id="IPR029060">
    <property type="entry name" value="PIN-like_dom_sf"/>
</dbReference>
<dbReference type="KEGG" id="tpep:A0127_00510"/>
<evidence type="ECO:0000313" key="3">
    <source>
        <dbReference type="Proteomes" id="UP000073604"/>
    </source>
</evidence>
<dbReference type="STRING" id="53952.A0127_00510"/>
<dbReference type="Proteomes" id="UP000073604">
    <property type="component" value="Chromosome"/>
</dbReference>
<dbReference type="NCBIfam" id="TIGR00305">
    <property type="entry name" value="putative toxin-antitoxin system toxin component, PIN family"/>
    <property type="match status" value="1"/>
</dbReference>
<sequence length="147" mass="17024">MVGVQERIRAGVILDTNVIISALIPKNSKLRGFLLTTEIPLHAPDYMLRELEKYWRVIEKKAKKRGITEPELAHFREELLGRIIFHPLSEYRGFINEAYRICREFDERDTPFVALALSLRLPIVTNDKDLLAHAGEYEAIPLNDVLR</sequence>
<reference evidence="3" key="1">
    <citation type="submission" date="2016-03" db="EMBL/GenBank/DDBJ databases">
        <authorList>
            <person name="Oger P.M."/>
        </authorList>
    </citation>
    <scope>NUCLEOTIDE SEQUENCE [LARGE SCALE GENOMIC DNA]</scope>
    <source>
        <strain evidence="3">OG-1</strain>
    </source>
</reference>
<dbReference type="InterPro" id="IPR044153">
    <property type="entry name" value="PIN_Pae0151-like"/>
</dbReference>
<dbReference type="SUPFAM" id="SSF88723">
    <property type="entry name" value="PIN domain-like"/>
    <property type="match status" value="1"/>
</dbReference>
<organism evidence="2 3">
    <name type="scientific">Thermococcus peptonophilus</name>
    <dbReference type="NCBI Taxonomy" id="53952"/>
    <lineage>
        <taxon>Archaea</taxon>
        <taxon>Methanobacteriati</taxon>
        <taxon>Methanobacteriota</taxon>
        <taxon>Thermococci</taxon>
        <taxon>Thermococcales</taxon>
        <taxon>Thermococcaceae</taxon>
        <taxon>Thermococcus</taxon>
    </lineage>
</organism>